<evidence type="ECO:0000313" key="2">
    <source>
        <dbReference type="Proteomes" id="UP001151760"/>
    </source>
</evidence>
<evidence type="ECO:0000313" key="1">
    <source>
        <dbReference type="EMBL" id="GJU06842.1"/>
    </source>
</evidence>
<organism evidence="1 2">
    <name type="scientific">Tanacetum coccineum</name>
    <dbReference type="NCBI Taxonomy" id="301880"/>
    <lineage>
        <taxon>Eukaryota</taxon>
        <taxon>Viridiplantae</taxon>
        <taxon>Streptophyta</taxon>
        <taxon>Embryophyta</taxon>
        <taxon>Tracheophyta</taxon>
        <taxon>Spermatophyta</taxon>
        <taxon>Magnoliopsida</taxon>
        <taxon>eudicotyledons</taxon>
        <taxon>Gunneridae</taxon>
        <taxon>Pentapetalae</taxon>
        <taxon>asterids</taxon>
        <taxon>campanulids</taxon>
        <taxon>Asterales</taxon>
        <taxon>Asteraceae</taxon>
        <taxon>Asteroideae</taxon>
        <taxon>Anthemideae</taxon>
        <taxon>Anthemidinae</taxon>
        <taxon>Tanacetum</taxon>
    </lineage>
</organism>
<proteinExistence type="predicted"/>
<protein>
    <submittedName>
        <fullName evidence="1">Uncharacterized protein</fullName>
    </submittedName>
</protein>
<reference evidence="1" key="2">
    <citation type="submission" date="2022-01" db="EMBL/GenBank/DDBJ databases">
        <authorList>
            <person name="Yamashiro T."/>
            <person name="Shiraishi A."/>
            <person name="Satake H."/>
            <person name="Nakayama K."/>
        </authorList>
    </citation>
    <scope>NUCLEOTIDE SEQUENCE</scope>
</reference>
<accession>A0ABQ5J5P9</accession>
<dbReference type="EMBL" id="BQNB010021480">
    <property type="protein sequence ID" value="GJU06842.1"/>
    <property type="molecule type" value="Genomic_DNA"/>
</dbReference>
<reference evidence="1" key="1">
    <citation type="journal article" date="2022" name="Int. J. Mol. Sci.">
        <title>Draft Genome of Tanacetum Coccineum: Genomic Comparison of Closely Related Tanacetum-Family Plants.</title>
        <authorList>
            <person name="Yamashiro T."/>
            <person name="Shiraishi A."/>
            <person name="Nakayama K."/>
            <person name="Satake H."/>
        </authorList>
    </citation>
    <scope>NUCLEOTIDE SEQUENCE</scope>
</reference>
<comment type="caution">
    <text evidence="1">The sequence shown here is derived from an EMBL/GenBank/DDBJ whole genome shotgun (WGS) entry which is preliminary data.</text>
</comment>
<dbReference type="Proteomes" id="UP001151760">
    <property type="component" value="Unassembled WGS sequence"/>
</dbReference>
<name>A0ABQ5J5P9_9ASTR</name>
<sequence length="80" mass="8967">MLKELFNSSGLSLISQYKSLEALPSLASLPKAQKSNKSRPLGADMASPILSVHHLNDWKRNISRWITSYLTWIASLAIRD</sequence>
<gene>
    <name evidence="1" type="ORF">Tco_1123272</name>
</gene>
<keyword evidence="2" id="KW-1185">Reference proteome</keyword>